<evidence type="ECO:0000256" key="13">
    <source>
        <dbReference type="ARBA" id="ARBA00076026"/>
    </source>
</evidence>
<dbReference type="InterPro" id="IPR009100">
    <property type="entry name" value="AcylCoA_DH/oxidase_NM_dom_sf"/>
</dbReference>
<keyword evidence="6 15" id="KW-0274">FAD</keyword>
<feature type="domain" description="Acyl-CoA oxidase/dehydrogenase middle" evidence="17">
    <location>
        <begin position="158"/>
        <end position="251"/>
    </location>
</feature>
<dbReference type="GO" id="GO:0005739">
    <property type="term" value="C:mitochondrion"/>
    <property type="evidence" value="ECO:0007669"/>
    <property type="project" value="TreeGrafter"/>
</dbReference>
<comment type="function">
    <text evidence="11">Isobutyryl-CoA dehydrogenase which catalyzes the conversion of 2-methylpropanoyl-CoA to (2E)-2-methylpropenoyl-CoA in the valine catabolic pathway. To a lesser extent, also able to catalyze the oxidation of (2S)-2-methylbutanoyl-CoA.</text>
</comment>
<dbReference type="SUPFAM" id="SSF47203">
    <property type="entry name" value="Acyl-CoA dehydrogenase C-terminal domain-like"/>
    <property type="match status" value="1"/>
</dbReference>
<evidence type="ECO:0000256" key="15">
    <source>
        <dbReference type="RuleBase" id="RU362125"/>
    </source>
</evidence>
<dbReference type="Gene3D" id="1.20.140.10">
    <property type="entry name" value="Butyryl-CoA Dehydrogenase, subunit A, domain 3"/>
    <property type="match status" value="1"/>
</dbReference>
<protein>
    <recommendedName>
        <fullName evidence="12">Isobutyryl-CoA dehydrogenase, mitochondrial</fullName>
    </recommendedName>
    <alternativeName>
        <fullName evidence="13">Acyl-CoA dehydrogenase family member 8</fullName>
    </alternativeName>
</protein>
<dbReference type="Pfam" id="PF02771">
    <property type="entry name" value="Acyl-CoA_dh_N"/>
    <property type="match status" value="1"/>
</dbReference>
<comment type="catalytic activity">
    <reaction evidence="9">
        <text>propanoyl-CoA + oxidized [electron-transfer flavoprotein] + H(+) = acryloyl-CoA + reduced [electron-transfer flavoprotein]</text>
        <dbReference type="Rhea" id="RHEA:31287"/>
        <dbReference type="Rhea" id="RHEA-COMP:10685"/>
        <dbReference type="Rhea" id="RHEA-COMP:10686"/>
        <dbReference type="ChEBI" id="CHEBI:15378"/>
        <dbReference type="ChEBI" id="CHEBI:57367"/>
        <dbReference type="ChEBI" id="CHEBI:57392"/>
        <dbReference type="ChEBI" id="CHEBI:57692"/>
        <dbReference type="ChEBI" id="CHEBI:58307"/>
    </reaction>
    <physiologicalReaction direction="left-to-right" evidence="9">
        <dbReference type="Rhea" id="RHEA:31288"/>
    </physiologicalReaction>
</comment>
<dbReference type="Pfam" id="PF02770">
    <property type="entry name" value="Acyl-CoA_dh_M"/>
    <property type="match status" value="1"/>
</dbReference>
<dbReference type="AlphaFoldDB" id="A0AAN8K2E8"/>
<comment type="pathway">
    <text evidence="2">Amino-acid degradation; L-valine degradation.</text>
</comment>
<keyword evidence="7 15" id="KW-0560">Oxidoreductase</keyword>
<reference evidence="19 20" key="1">
    <citation type="submission" date="2024-01" db="EMBL/GenBank/DDBJ databases">
        <title>The genome of the rayed Mediterranean limpet Patella caerulea (Linnaeus, 1758).</title>
        <authorList>
            <person name="Anh-Thu Weber A."/>
            <person name="Halstead-Nussloch G."/>
        </authorList>
    </citation>
    <scope>NUCLEOTIDE SEQUENCE [LARGE SCALE GENOMIC DNA]</scope>
    <source>
        <strain evidence="19">AATW-2023a</strain>
        <tissue evidence="19">Whole specimen</tissue>
    </source>
</reference>
<evidence type="ECO:0000256" key="6">
    <source>
        <dbReference type="ARBA" id="ARBA00022827"/>
    </source>
</evidence>
<dbReference type="InterPro" id="IPR052547">
    <property type="entry name" value="Mito_Isobutyryl-CoADH"/>
</dbReference>
<dbReference type="Proteomes" id="UP001347796">
    <property type="component" value="Unassembled WGS sequence"/>
</dbReference>
<evidence type="ECO:0000259" key="17">
    <source>
        <dbReference type="Pfam" id="PF02770"/>
    </source>
</evidence>
<evidence type="ECO:0000313" key="20">
    <source>
        <dbReference type="Proteomes" id="UP001347796"/>
    </source>
</evidence>
<dbReference type="InterPro" id="IPR037069">
    <property type="entry name" value="AcylCoA_DH/ox_N_sf"/>
</dbReference>
<dbReference type="GO" id="GO:0009083">
    <property type="term" value="P:branched-chain amino acid catabolic process"/>
    <property type="evidence" value="ECO:0007669"/>
    <property type="project" value="UniProtKB-KW"/>
</dbReference>
<feature type="domain" description="Acyl-CoA dehydrogenase/oxidase C-terminal" evidence="16">
    <location>
        <begin position="263"/>
        <end position="412"/>
    </location>
</feature>
<dbReference type="GO" id="GO:0050660">
    <property type="term" value="F:flavin adenine dinucleotide binding"/>
    <property type="evidence" value="ECO:0007669"/>
    <property type="project" value="InterPro"/>
</dbReference>
<organism evidence="19 20">
    <name type="scientific">Patella caerulea</name>
    <name type="common">Rayed Mediterranean limpet</name>
    <dbReference type="NCBI Taxonomy" id="87958"/>
    <lineage>
        <taxon>Eukaryota</taxon>
        <taxon>Metazoa</taxon>
        <taxon>Spiralia</taxon>
        <taxon>Lophotrochozoa</taxon>
        <taxon>Mollusca</taxon>
        <taxon>Gastropoda</taxon>
        <taxon>Patellogastropoda</taxon>
        <taxon>Patelloidea</taxon>
        <taxon>Patellidae</taxon>
        <taxon>Patella</taxon>
    </lineage>
</organism>
<dbReference type="InterPro" id="IPR006091">
    <property type="entry name" value="Acyl-CoA_Oxase/DH_mid-dom"/>
</dbReference>
<feature type="domain" description="Acyl-CoA dehydrogenase/oxidase N-terminal" evidence="18">
    <location>
        <begin position="42"/>
        <end position="152"/>
    </location>
</feature>
<evidence type="ECO:0000256" key="14">
    <source>
        <dbReference type="PIRSR" id="PIRSR634178-1"/>
    </source>
</evidence>
<evidence type="ECO:0000313" key="19">
    <source>
        <dbReference type="EMBL" id="KAK6187810.1"/>
    </source>
</evidence>
<evidence type="ECO:0000259" key="16">
    <source>
        <dbReference type="Pfam" id="PF00441"/>
    </source>
</evidence>
<gene>
    <name evidence="19" type="ORF">SNE40_005751</name>
</gene>
<dbReference type="CDD" id="cd01162">
    <property type="entry name" value="IBD"/>
    <property type="match status" value="1"/>
</dbReference>
<dbReference type="FunFam" id="1.20.140.10:FF:000001">
    <property type="entry name" value="Acyl-CoA dehydrogenase"/>
    <property type="match status" value="1"/>
</dbReference>
<dbReference type="InterPro" id="IPR009075">
    <property type="entry name" value="AcylCo_DH/oxidase_C"/>
</dbReference>
<dbReference type="InterPro" id="IPR034178">
    <property type="entry name" value="IBD"/>
</dbReference>
<dbReference type="Gene3D" id="1.10.540.10">
    <property type="entry name" value="Acyl-CoA dehydrogenase/oxidase, N-terminal domain"/>
    <property type="match status" value="1"/>
</dbReference>
<dbReference type="SUPFAM" id="SSF56645">
    <property type="entry name" value="Acyl-CoA dehydrogenase NM domain-like"/>
    <property type="match status" value="1"/>
</dbReference>
<dbReference type="Pfam" id="PF00441">
    <property type="entry name" value="Acyl-CoA_dh_1"/>
    <property type="match status" value="1"/>
</dbReference>
<comment type="caution">
    <text evidence="19">The sequence shown here is derived from an EMBL/GenBank/DDBJ whole genome shotgun (WGS) entry which is preliminary data.</text>
</comment>
<evidence type="ECO:0000256" key="12">
    <source>
        <dbReference type="ARBA" id="ARBA00071686"/>
    </source>
</evidence>
<dbReference type="EMBL" id="JAZGQO010000004">
    <property type="protein sequence ID" value="KAK6187810.1"/>
    <property type="molecule type" value="Genomic_DNA"/>
</dbReference>
<dbReference type="InterPro" id="IPR013786">
    <property type="entry name" value="AcylCoA_DH/ox_N"/>
</dbReference>
<dbReference type="Gene3D" id="2.40.110.10">
    <property type="entry name" value="Butyryl-CoA Dehydrogenase, subunit A, domain 2"/>
    <property type="match status" value="1"/>
</dbReference>
<evidence type="ECO:0000256" key="2">
    <source>
        <dbReference type="ARBA" id="ARBA00005109"/>
    </source>
</evidence>
<evidence type="ECO:0000256" key="3">
    <source>
        <dbReference type="ARBA" id="ARBA00009347"/>
    </source>
</evidence>
<dbReference type="InterPro" id="IPR006089">
    <property type="entry name" value="Acyl-CoA_DH_CS"/>
</dbReference>
<evidence type="ECO:0000256" key="8">
    <source>
        <dbReference type="ARBA" id="ARBA00049552"/>
    </source>
</evidence>
<dbReference type="GO" id="GO:0003853">
    <property type="term" value="F:short-chain 2-methyl fatty acyl-CoA dehydrogenase activity"/>
    <property type="evidence" value="ECO:0007669"/>
    <property type="project" value="UniProtKB-EC"/>
</dbReference>
<dbReference type="InterPro" id="IPR046373">
    <property type="entry name" value="Acyl-CoA_Oxase/DH_mid-dom_sf"/>
</dbReference>
<sequence length="416" mass="45933">MASLGRPCSWAKCMLRRQRALSLRNIRQIFSGSCIDASDGLSDEQKHIQQMARDFAKNEMAPFMKDWDQEEHFPRDVMKKAGELGFGAVYCQEAYGGTGLTRLDASVIFEALSTGCVSTTAYISIHNMCAWMIDEFGSETLKETWIPQLATMDMCASYCLTEPGSGSDAASLITSAKKDGDNYVLNGEKVFISGAGVTDVYLVMCRTGTEGAKGISCILVEKDTPGLSFGKKEKKVGWNSHPIRAVIFEDCKVPIANRIGGEGDGFTIAMRGLNGGRINVASCSLGGAHASMEQVRDYFKVRKQFGQTLENYQYLQFKFADMAAGLIASRLMVRNAAIALQNKAPNAVPLCSMAKLFATDECFKICNQALQMFGGYGYLKEYPVQQYFRDSRVHSILEGTNEMMRLLVSRDLLKDR</sequence>
<keyword evidence="4" id="KW-0101">Branched-chain amino acid catabolism</keyword>
<accession>A0AAN8K2E8</accession>
<dbReference type="PROSITE" id="PS00072">
    <property type="entry name" value="ACYL_COA_DH_1"/>
    <property type="match status" value="1"/>
</dbReference>
<evidence type="ECO:0000256" key="5">
    <source>
        <dbReference type="ARBA" id="ARBA00022630"/>
    </source>
</evidence>
<keyword evidence="5 15" id="KW-0285">Flavoprotein</keyword>
<evidence type="ECO:0000256" key="1">
    <source>
        <dbReference type="ARBA" id="ARBA00001974"/>
    </source>
</evidence>
<evidence type="ECO:0000256" key="10">
    <source>
        <dbReference type="ARBA" id="ARBA00052552"/>
    </source>
</evidence>
<comment type="catalytic activity">
    <reaction evidence="10">
        <text>2-methylpropanoyl-CoA + oxidized [electron-transfer flavoprotein] + H(+) = 2-methylpropenoyl-CoA + reduced [electron-transfer flavoprotein]</text>
        <dbReference type="Rhea" id="RHEA:44180"/>
        <dbReference type="Rhea" id="RHEA-COMP:10685"/>
        <dbReference type="Rhea" id="RHEA-COMP:10686"/>
        <dbReference type="ChEBI" id="CHEBI:15378"/>
        <dbReference type="ChEBI" id="CHEBI:57338"/>
        <dbReference type="ChEBI" id="CHEBI:57692"/>
        <dbReference type="ChEBI" id="CHEBI:58307"/>
        <dbReference type="ChEBI" id="CHEBI:62500"/>
        <dbReference type="EC" id="1.3.8.5"/>
    </reaction>
    <physiologicalReaction direction="left-to-right" evidence="10">
        <dbReference type="Rhea" id="RHEA:44181"/>
    </physiologicalReaction>
</comment>
<comment type="cofactor">
    <cofactor evidence="1 15">
        <name>FAD</name>
        <dbReference type="ChEBI" id="CHEBI:57692"/>
    </cofactor>
</comment>
<dbReference type="PANTHER" id="PTHR43831:SF1">
    <property type="entry name" value="ISOBUTYRYL-COA DEHYDROGENASE, MITOCHONDRIAL"/>
    <property type="match status" value="1"/>
</dbReference>
<evidence type="ECO:0000256" key="7">
    <source>
        <dbReference type="ARBA" id="ARBA00023002"/>
    </source>
</evidence>
<feature type="active site" description="Proton acceptor" evidence="14">
    <location>
        <position position="398"/>
    </location>
</feature>
<evidence type="ECO:0000256" key="4">
    <source>
        <dbReference type="ARBA" id="ARBA00022456"/>
    </source>
</evidence>
<dbReference type="InterPro" id="IPR036250">
    <property type="entry name" value="AcylCo_DH-like_C"/>
</dbReference>
<dbReference type="PIRSF" id="PIRSF016578">
    <property type="entry name" value="HsaA"/>
    <property type="match status" value="1"/>
</dbReference>
<dbReference type="PANTHER" id="PTHR43831">
    <property type="entry name" value="ISOBUTYRYL-COA DEHYDROGENASE"/>
    <property type="match status" value="1"/>
</dbReference>
<evidence type="ECO:0000256" key="11">
    <source>
        <dbReference type="ARBA" id="ARBA00055070"/>
    </source>
</evidence>
<dbReference type="GO" id="GO:0006629">
    <property type="term" value="P:lipid metabolic process"/>
    <property type="evidence" value="ECO:0007669"/>
    <property type="project" value="InterPro"/>
</dbReference>
<evidence type="ECO:0000256" key="9">
    <source>
        <dbReference type="ARBA" id="ARBA00050268"/>
    </source>
</evidence>
<keyword evidence="20" id="KW-1185">Reference proteome</keyword>
<evidence type="ECO:0000259" key="18">
    <source>
        <dbReference type="Pfam" id="PF02771"/>
    </source>
</evidence>
<comment type="similarity">
    <text evidence="3 15">Belongs to the acyl-CoA dehydrogenase family.</text>
</comment>
<proteinExistence type="inferred from homology"/>
<comment type="catalytic activity">
    <reaction evidence="8">
        <text>(2S)-2-methylbutanoyl-CoA + oxidized [electron-transfer flavoprotein] + H(+) = (2E)-2-methylbut-2-enoyl-CoA + reduced [electron-transfer flavoprotein]</text>
        <dbReference type="Rhea" id="RHEA:48256"/>
        <dbReference type="Rhea" id="RHEA-COMP:10685"/>
        <dbReference type="Rhea" id="RHEA-COMP:10686"/>
        <dbReference type="ChEBI" id="CHEBI:15378"/>
        <dbReference type="ChEBI" id="CHEBI:57337"/>
        <dbReference type="ChEBI" id="CHEBI:57692"/>
        <dbReference type="ChEBI" id="CHEBI:58307"/>
        <dbReference type="ChEBI" id="CHEBI:88166"/>
    </reaction>
    <physiologicalReaction direction="left-to-right" evidence="8">
        <dbReference type="Rhea" id="RHEA:48257"/>
    </physiologicalReaction>
</comment>
<dbReference type="FunFam" id="2.40.110.10:FF:000001">
    <property type="entry name" value="Acyl-CoA dehydrogenase, mitochondrial"/>
    <property type="match status" value="1"/>
</dbReference>
<name>A0AAN8K2E8_PATCE</name>